<name>A0A1M5SJF6_9FIRM</name>
<evidence type="ECO:0000313" key="8">
    <source>
        <dbReference type="Proteomes" id="UP000183954"/>
    </source>
</evidence>
<evidence type="ECO:0000259" key="5">
    <source>
        <dbReference type="Pfam" id="PF07940"/>
    </source>
</evidence>
<reference evidence="8" key="1">
    <citation type="submission" date="2016-11" db="EMBL/GenBank/DDBJ databases">
        <authorList>
            <person name="Varghese N."/>
            <person name="Submissions S."/>
        </authorList>
    </citation>
    <scope>NUCLEOTIDE SEQUENCE [LARGE SCALE GENOMIC DNA]</scope>
    <source>
        <strain evidence="8">DSM 15449</strain>
    </source>
</reference>
<dbReference type="Pfam" id="PF07940">
    <property type="entry name" value="Hepar_II_III_C"/>
    <property type="match status" value="1"/>
</dbReference>
<dbReference type="InterPro" id="IPR031680">
    <property type="entry name" value="Hepar_II_III_N"/>
</dbReference>
<protein>
    <submittedName>
        <fullName evidence="7">Heparinase II/III N-terminus</fullName>
    </submittedName>
</protein>
<evidence type="ECO:0000256" key="4">
    <source>
        <dbReference type="ARBA" id="ARBA00023239"/>
    </source>
</evidence>
<evidence type="ECO:0000313" key="7">
    <source>
        <dbReference type="EMBL" id="SHH38621.1"/>
    </source>
</evidence>
<dbReference type="PANTHER" id="PTHR39210">
    <property type="entry name" value="HEPARIN-SULFATE LYASE"/>
    <property type="match status" value="1"/>
</dbReference>
<feature type="domain" description="Heparinase II/III-like C-terminal" evidence="5">
    <location>
        <begin position="396"/>
        <end position="557"/>
    </location>
</feature>
<dbReference type="Gene3D" id="1.50.10.100">
    <property type="entry name" value="Chondroitin AC/alginate lyase"/>
    <property type="match status" value="1"/>
</dbReference>
<dbReference type="RefSeq" id="WP_073028114.1">
    <property type="nucleotide sequence ID" value="NZ_FQXJ01000003.1"/>
</dbReference>
<feature type="domain" description="Heparin-sulfate lyase N-terminal" evidence="6">
    <location>
        <begin position="73"/>
        <end position="306"/>
    </location>
</feature>
<organism evidence="7 8">
    <name type="scientific">Desulfosporosinus lacus DSM 15449</name>
    <dbReference type="NCBI Taxonomy" id="1121420"/>
    <lineage>
        <taxon>Bacteria</taxon>
        <taxon>Bacillati</taxon>
        <taxon>Bacillota</taxon>
        <taxon>Clostridia</taxon>
        <taxon>Eubacteriales</taxon>
        <taxon>Desulfitobacteriaceae</taxon>
        <taxon>Desulfosporosinus</taxon>
    </lineage>
</organism>
<evidence type="ECO:0000256" key="1">
    <source>
        <dbReference type="ARBA" id="ARBA00004418"/>
    </source>
</evidence>
<dbReference type="InterPro" id="IPR008929">
    <property type="entry name" value="Chondroitin_lyas"/>
</dbReference>
<accession>A0A1M5SJF6</accession>
<keyword evidence="4" id="KW-0456">Lyase</keyword>
<dbReference type="STRING" id="1121420.SAMN02746098_00866"/>
<keyword evidence="8" id="KW-1185">Reference proteome</keyword>
<dbReference type="EMBL" id="FQXJ01000003">
    <property type="protein sequence ID" value="SHH38621.1"/>
    <property type="molecule type" value="Genomic_DNA"/>
</dbReference>
<dbReference type="AlphaFoldDB" id="A0A1M5SJF6"/>
<dbReference type="SUPFAM" id="SSF48230">
    <property type="entry name" value="Chondroitin AC/alginate lyase"/>
    <property type="match status" value="1"/>
</dbReference>
<comment type="subcellular location">
    <subcellularLocation>
        <location evidence="1">Periplasm</location>
    </subcellularLocation>
</comment>
<dbReference type="OrthoDB" id="7335480at2"/>
<dbReference type="Proteomes" id="UP000183954">
    <property type="component" value="Unassembled WGS sequence"/>
</dbReference>
<dbReference type="GO" id="GO:0016829">
    <property type="term" value="F:lyase activity"/>
    <property type="evidence" value="ECO:0007669"/>
    <property type="project" value="UniProtKB-KW"/>
</dbReference>
<gene>
    <name evidence="7" type="ORF">SAMN02746098_00866</name>
</gene>
<evidence type="ECO:0000256" key="3">
    <source>
        <dbReference type="ARBA" id="ARBA00022764"/>
    </source>
</evidence>
<dbReference type="Pfam" id="PF16889">
    <property type="entry name" value="Hepar_II_III_N"/>
    <property type="match status" value="1"/>
</dbReference>
<dbReference type="PANTHER" id="PTHR39210:SF1">
    <property type="entry name" value="HEPARIN-SULFATE LYASE"/>
    <property type="match status" value="1"/>
</dbReference>
<sequence>MIKTILTEYGLGWAINRLLYSAKLKMLSAVPATENIFEKRVQVKKIDLFNLNVARIRTFLLKLSLEKQYKILAIADKAINGIITGFSSIELDYGNPINWHYSPITREESVRTAKWYRIPDFEVKRGDIKIIWEASRLTHFLYFARAYLITGNVKYYCAFSEQLKHWLKDNPYPYGANYKCGQECTLRMINALIAYTVFNQLTTDEDENNIFLLVEVCYKKVLANFFYAHKCIKNNHTFSEICGLIIGAWCCNDKEGLTKAYGLLDKETEGEFLLDGGYTQYSFNYQRFTLQIFECIYKIGEKTGISISAKSKELLKSSALLMYQAQDITGDVPNYGSNDGALIFPLTVCDYRDFRSVLNTIYALTTGERLYDAGDYDEELLWFGDGKEIPVAEIERKSTSFDMSGFYTLRHDGGFLMTYLQSFKARPSHMDGLHIDLWHKGKNIFCDSGTYSYASELVKEISTTVGHNTAKVTGIEQMNKRGAFLIYDWAECKDVKHAEDSFSGTLISKNGYEHSRKIQRTVQGYKIDDEVRGNGVHCEFYFHTPYEVKSVLNGFEVFDDGKKLCVVKIESGNIEIRKAYRSLYYLRKEEINCVVVKRSMSNKCNLKFEINLN</sequence>
<dbReference type="InterPro" id="IPR012480">
    <property type="entry name" value="Hepar_II_III_C"/>
</dbReference>
<dbReference type="Gene3D" id="2.70.98.70">
    <property type="match status" value="1"/>
</dbReference>
<evidence type="ECO:0000256" key="2">
    <source>
        <dbReference type="ARBA" id="ARBA00022729"/>
    </source>
</evidence>
<evidence type="ECO:0000259" key="6">
    <source>
        <dbReference type="Pfam" id="PF16889"/>
    </source>
</evidence>
<keyword evidence="2" id="KW-0732">Signal</keyword>
<dbReference type="GO" id="GO:0042597">
    <property type="term" value="C:periplasmic space"/>
    <property type="evidence" value="ECO:0007669"/>
    <property type="project" value="UniProtKB-SubCell"/>
</dbReference>
<keyword evidence="3" id="KW-0574">Periplasm</keyword>
<proteinExistence type="predicted"/>